<gene>
    <name evidence="2" type="ORF">RZS28_03190</name>
</gene>
<dbReference type="EMBL" id="CP136862">
    <property type="protein sequence ID" value="WOJ90318.1"/>
    <property type="molecule type" value="Genomic_DNA"/>
</dbReference>
<organism evidence="2 3">
    <name type="scientific">Methylocapsa polymorpha</name>
    <dbReference type="NCBI Taxonomy" id="3080828"/>
    <lineage>
        <taxon>Bacteria</taxon>
        <taxon>Pseudomonadati</taxon>
        <taxon>Pseudomonadota</taxon>
        <taxon>Alphaproteobacteria</taxon>
        <taxon>Hyphomicrobiales</taxon>
        <taxon>Beijerinckiaceae</taxon>
        <taxon>Methylocapsa</taxon>
    </lineage>
</organism>
<dbReference type="Proteomes" id="UP001626536">
    <property type="component" value="Chromosome"/>
</dbReference>
<reference evidence="2 3" key="1">
    <citation type="submission" date="2023-10" db="EMBL/GenBank/DDBJ databases">
        <title>Novel methanotroph of the genus Methylocapsa from a subarctic wetland.</title>
        <authorList>
            <person name="Belova S.E."/>
            <person name="Oshkin I.Y."/>
            <person name="Miroshnikov K."/>
            <person name="Dedysh S.N."/>
        </authorList>
    </citation>
    <scope>NUCLEOTIDE SEQUENCE [LARGE SCALE GENOMIC DNA]</scope>
    <source>
        <strain evidence="2 3">RX1</strain>
    </source>
</reference>
<keyword evidence="1" id="KW-0472">Membrane</keyword>
<accession>A0ABZ0HUD3</accession>
<dbReference type="RefSeq" id="WP_407339765.1">
    <property type="nucleotide sequence ID" value="NZ_CP136862.1"/>
</dbReference>
<sequence>MGLSVKTPQRQTIIFLAVLIIGAIIWKFGADYFVKSQPEEEPYEVEQMEIKPVP</sequence>
<keyword evidence="1" id="KW-1133">Transmembrane helix</keyword>
<keyword evidence="1" id="KW-0812">Transmembrane</keyword>
<proteinExistence type="predicted"/>
<evidence type="ECO:0000256" key="1">
    <source>
        <dbReference type="SAM" id="Phobius"/>
    </source>
</evidence>
<evidence type="ECO:0000313" key="2">
    <source>
        <dbReference type="EMBL" id="WOJ90318.1"/>
    </source>
</evidence>
<feature type="transmembrane region" description="Helical" evidence="1">
    <location>
        <begin position="12"/>
        <end position="29"/>
    </location>
</feature>
<name>A0ABZ0HUD3_9HYPH</name>
<evidence type="ECO:0000313" key="3">
    <source>
        <dbReference type="Proteomes" id="UP001626536"/>
    </source>
</evidence>
<protein>
    <submittedName>
        <fullName evidence="2">Uncharacterized protein</fullName>
    </submittedName>
</protein>
<keyword evidence="3" id="KW-1185">Reference proteome</keyword>